<keyword evidence="16" id="KW-1185">Reference proteome</keyword>
<dbReference type="Proteomes" id="UP000320333">
    <property type="component" value="Unassembled WGS sequence"/>
</dbReference>
<keyword evidence="12 13" id="KW-0460">Magnesium</keyword>
<name>A0A507FC65_9FUNG</name>
<evidence type="ECO:0000313" key="16">
    <source>
        <dbReference type="Proteomes" id="UP000320333"/>
    </source>
</evidence>
<dbReference type="OrthoDB" id="9449045at2759"/>
<evidence type="ECO:0000256" key="6">
    <source>
        <dbReference type="ARBA" id="ARBA00022490"/>
    </source>
</evidence>
<keyword evidence="10 13" id="KW-0660">Purine salvage</keyword>
<comment type="subcellular location">
    <subcellularLocation>
        <location evidence="2 13">Cytoplasm</location>
    </subcellularLocation>
</comment>
<evidence type="ECO:0000256" key="8">
    <source>
        <dbReference type="ARBA" id="ARBA00022679"/>
    </source>
</evidence>
<evidence type="ECO:0000256" key="7">
    <source>
        <dbReference type="ARBA" id="ARBA00022676"/>
    </source>
</evidence>
<comment type="catalytic activity">
    <reaction evidence="13">
        <text>IMP + diphosphate = hypoxanthine + 5-phospho-alpha-D-ribose 1-diphosphate</text>
        <dbReference type="Rhea" id="RHEA:17973"/>
        <dbReference type="ChEBI" id="CHEBI:17368"/>
        <dbReference type="ChEBI" id="CHEBI:33019"/>
        <dbReference type="ChEBI" id="CHEBI:58017"/>
        <dbReference type="ChEBI" id="CHEBI:58053"/>
        <dbReference type="EC" id="2.4.2.8"/>
    </reaction>
</comment>
<dbReference type="GO" id="GO:0005829">
    <property type="term" value="C:cytosol"/>
    <property type="evidence" value="ECO:0007669"/>
    <property type="project" value="TreeGrafter"/>
</dbReference>
<feature type="domain" description="Phosphoribosyltransferase" evidence="14">
    <location>
        <begin position="32"/>
        <end position="186"/>
    </location>
</feature>
<dbReference type="SUPFAM" id="SSF53271">
    <property type="entry name" value="PRTase-like"/>
    <property type="match status" value="1"/>
</dbReference>
<evidence type="ECO:0000259" key="14">
    <source>
        <dbReference type="Pfam" id="PF00156"/>
    </source>
</evidence>
<dbReference type="InterPro" id="IPR050408">
    <property type="entry name" value="HGPRT"/>
</dbReference>
<evidence type="ECO:0000313" key="15">
    <source>
        <dbReference type="EMBL" id="TPX73335.1"/>
    </source>
</evidence>
<reference evidence="15 16" key="1">
    <citation type="journal article" date="2019" name="Sci. Rep.">
        <title>Comparative genomics of chytrid fungi reveal insights into the obligate biotrophic and pathogenic lifestyle of Synchytrium endobioticum.</title>
        <authorList>
            <person name="van de Vossenberg B.T.L.H."/>
            <person name="Warris S."/>
            <person name="Nguyen H.D.T."/>
            <person name="van Gent-Pelzer M.P.E."/>
            <person name="Joly D.L."/>
            <person name="van de Geest H.C."/>
            <person name="Bonants P.J.M."/>
            <person name="Smith D.S."/>
            <person name="Levesque C.A."/>
            <person name="van der Lee T.A.J."/>
        </authorList>
    </citation>
    <scope>NUCLEOTIDE SEQUENCE [LARGE SCALE GENOMIC DNA]</scope>
    <source>
        <strain evidence="15 16">CBS 675.73</strain>
    </source>
</reference>
<accession>A0A507FC65</accession>
<evidence type="ECO:0000256" key="2">
    <source>
        <dbReference type="ARBA" id="ARBA00004496"/>
    </source>
</evidence>
<keyword evidence="9 13" id="KW-0479">Metal-binding</keyword>
<dbReference type="EMBL" id="QEAP01000192">
    <property type="protein sequence ID" value="TPX73335.1"/>
    <property type="molecule type" value="Genomic_DNA"/>
</dbReference>
<dbReference type="GO" id="GO:0032263">
    <property type="term" value="P:GMP salvage"/>
    <property type="evidence" value="ECO:0007669"/>
    <property type="project" value="TreeGrafter"/>
</dbReference>
<evidence type="ECO:0000256" key="5">
    <source>
        <dbReference type="ARBA" id="ARBA00011895"/>
    </source>
</evidence>
<dbReference type="GO" id="GO:0004422">
    <property type="term" value="F:hypoxanthine phosphoribosyltransferase activity"/>
    <property type="evidence" value="ECO:0007669"/>
    <property type="project" value="InterPro"/>
</dbReference>
<dbReference type="UniPathway" id="UPA00591">
    <property type="reaction ID" value="UER00648"/>
</dbReference>
<dbReference type="GO" id="GO:0000287">
    <property type="term" value="F:magnesium ion binding"/>
    <property type="evidence" value="ECO:0007669"/>
    <property type="project" value="TreeGrafter"/>
</dbReference>
<dbReference type="AlphaFoldDB" id="A0A507FC65"/>
<evidence type="ECO:0000256" key="13">
    <source>
        <dbReference type="RuleBase" id="RU364099"/>
    </source>
</evidence>
<comment type="caution">
    <text evidence="15">The sequence shown here is derived from an EMBL/GenBank/DDBJ whole genome shotgun (WGS) entry which is preliminary data.</text>
</comment>
<dbReference type="InterPro" id="IPR000836">
    <property type="entry name" value="PRTase_dom"/>
</dbReference>
<keyword evidence="8 13" id="KW-0808">Transferase</keyword>
<gene>
    <name evidence="15" type="primary">HPT1</name>
    <name evidence="15" type="ORF">CcCBS67573_g05390</name>
</gene>
<evidence type="ECO:0000256" key="9">
    <source>
        <dbReference type="ARBA" id="ARBA00022723"/>
    </source>
</evidence>
<dbReference type="GO" id="GO:0006178">
    <property type="term" value="P:guanine salvage"/>
    <property type="evidence" value="ECO:0007669"/>
    <property type="project" value="TreeGrafter"/>
</dbReference>
<dbReference type="PANTHER" id="PTHR43340">
    <property type="entry name" value="HYPOXANTHINE-GUANINE PHOSPHORIBOSYLTRANSFERASE"/>
    <property type="match status" value="1"/>
</dbReference>
<organism evidence="15 16">
    <name type="scientific">Chytriomyces confervae</name>
    <dbReference type="NCBI Taxonomy" id="246404"/>
    <lineage>
        <taxon>Eukaryota</taxon>
        <taxon>Fungi</taxon>
        <taxon>Fungi incertae sedis</taxon>
        <taxon>Chytridiomycota</taxon>
        <taxon>Chytridiomycota incertae sedis</taxon>
        <taxon>Chytridiomycetes</taxon>
        <taxon>Chytridiales</taxon>
        <taxon>Chytriomycetaceae</taxon>
        <taxon>Chytriomyces</taxon>
    </lineage>
</organism>
<dbReference type="GO" id="GO:0006166">
    <property type="term" value="P:purine ribonucleoside salvage"/>
    <property type="evidence" value="ECO:0007669"/>
    <property type="project" value="UniProtKB-KW"/>
</dbReference>
<protein>
    <recommendedName>
        <fullName evidence="5 13">Hypoxanthine phosphoribosyltransferase</fullName>
        <ecNumber evidence="5 13">2.4.2.8</ecNumber>
    </recommendedName>
</protein>
<proteinExistence type="inferred from homology"/>
<keyword evidence="7 13" id="KW-0328">Glycosyltransferase</keyword>
<dbReference type="PANTHER" id="PTHR43340:SF1">
    <property type="entry name" value="HYPOXANTHINE PHOSPHORIBOSYLTRANSFERASE"/>
    <property type="match status" value="1"/>
</dbReference>
<comment type="pathway">
    <text evidence="3 13">Purine metabolism; IMP biosynthesis via salvage pathway; IMP from hypoxanthine: step 1/1.</text>
</comment>
<dbReference type="EC" id="2.4.2.8" evidence="5 13"/>
<keyword evidence="6 13" id="KW-0963">Cytoplasm</keyword>
<dbReference type="GO" id="GO:0046100">
    <property type="term" value="P:hypoxanthine metabolic process"/>
    <property type="evidence" value="ECO:0007669"/>
    <property type="project" value="TreeGrafter"/>
</dbReference>
<comment type="cofactor">
    <cofactor evidence="1 13">
        <name>Mg(2+)</name>
        <dbReference type="ChEBI" id="CHEBI:18420"/>
    </cofactor>
</comment>
<dbReference type="FunFam" id="3.40.50.2020:FF:000053">
    <property type="entry name" value="Hypoxanthine phosphoribosyltransferase"/>
    <property type="match status" value="1"/>
</dbReference>
<dbReference type="GO" id="GO:0000166">
    <property type="term" value="F:nucleotide binding"/>
    <property type="evidence" value="ECO:0007669"/>
    <property type="project" value="UniProtKB-KW"/>
</dbReference>
<dbReference type="InterPro" id="IPR029057">
    <property type="entry name" value="PRTase-like"/>
</dbReference>
<evidence type="ECO:0000256" key="4">
    <source>
        <dbReference type="ARBA" id="ARBA00008391"/>
    </source>
</evidence>
<evidence type="ECO:0000256" key="1">
    <source>
        <dbReference type="ARBA" id="ARBA00001946"/>
    </source>
</evidence>
<comment type="similarity">
    <text evidence="4 13">Belongs to the purine/pyrimidine phosphoribosyltransferase family.</text>
</comment>
<evidence type="ECO:0000256" key="3">
    <source>
        <dbReference type="ARBA" id="ARBA00004669"/>
    </source>
</evidence>
<dbReference type="STRING" id="246404.A0A507FC65"/>
<dbReference type="Gene3D" id="3.40.50.2020">
    <property type="match status" value="1"/>
</dbReference>
<dbReference type="Pfam" id="PF00156">
    <property type="entry name" value="Pribosyltran"/>
    <property type="match status" value="1"/>
</dbReference>
<keyword evidence="11 13" id="KW-0547">Nucleotide-binding</keyword>
<sequence length="209" mass="23616">MINVDATLPKEAFVIPHHYYDDVESVLIPHGLILNRIEKVAQDIANDAQGPLVACCVLKGASVFYADLMNALRKAQTPDRKSIPFSYEFMKVKSYENDKSTGNVQISLSEDELKSYKGKHLLIVEDIVDTGRTMVALLERLKQYEPASVKVVSMLVKRTPESNGYVPDYFGFSVPDYFVVGYGLDYNEYFREMEHICIISDVGKVKYAV</sequence>
<dbReference type="NCBIfam" id="TIGR01203">
    <property type="entry name" value="HGPRTase"/>
    <property type="match status" value="1"/>
</dbReference>
<dbReference type="CDD" id="cd06223">
    <property type="entry name" value="PRTases_typeI"/>
    <property type="match status" value="1"/>
</dbReference>
<evidence type="ECO:0000256" key="10">
    <source>
        <dbReference type="ARBA" id="ARBA00022726"/>
    </source>
</evidence>
<dbReference type="InterPro" id="IPR005904">
    <property type="entry name" value="Hxn_phspho_trans"/>
</dbReference>
<evidence type="ECO:0000256" key="12">
    <source>
        <dbReference type="ARBA" id="ARBA00022842"/>
    </source>
</evidence>
<evidence type="ECO:0000256" key="11">
    <source>
        <dbReference type="ARBA" id="ARBA00022741"/>
    </source>
</evidence>
<dbReference type="GO" id="GO:0032264">
    <property type="term" value="P:IMP salvage"/>
    <property type="evidence" value="ECO:0007669"/>
    <property type="project" value="UniProtKB-UniPathway"/>
</dbReference>